<proteinExistence type="predicted"/>
<dbReference type="Proteomes" id="UP001157502">
    <property type="component" value="Chromosome 37"/>
</dbReference>
<name>A0ACC2F0J2_DALPE</name>
<comment type="caution">
    <text evidence="1">The sequence shown here is derived from an EMBL/GenBank/DDBJ whole genome shotgun (WGS) entry which is preliminary data.</text>
</comment>
<protein>
    <submittedName>
        <fullName evidence="1">Uncharacterized protein</fullName>
    </submittedName>
</protein>
<accession>A0ACC2F0J2</accession>
<evidence type="ECO:0000313" key="2">
    <source>
        <dbReference type="Proteomes" id="UP001157502"/>
    </source>
</evidence>
<gene>
    <name evidence="1" type="ORF">DPEC_G00358680</name>
</gene>
<evidence type="ECO:0000313" key="1">
    <source>
        <dbReference type="EMBL" id="KAJ7984815.1"/>
    </source>
</evidence>
<reference evidence="1" key="1">
    <citation type="submission" date="2021-05" db="EMBL/GenBank/DDBJ databases">
        <authorList>
            <person name="Pan Q."/>
            <person name="Jouanno E."/>
            <person name="Zahm M."/>
            <person name="Klopp C."/>
            <person name="Cabau C."/>
            <person name="Louis A."/>
            <person name="Berthelot C."/>
            <person name="Parey E."/>
            <person name="Roest Crollius H."/>
            <person name="Montfort J."/>
            <person name="Robinson-Rechavi M."/>
            <person name="Bouchez O."/>
            <person name="Lampietro C."/>
            <person name="Lopez Roques C."/>
            <person name="Donnadieu C."/>
            <person name="Postlethwait J."/>
            <person name="Bobe J."/>
            <person name="Dillon D."/>
            <person name="Chandos A."/>
            <person name="von Hippel F."/>
            <person name="Guiguen Y."/>
        </authorList>
    </citation>
    <scope>NUCLEOTIDE SEQUENCE</scope>
    <source>
        <strain evidence="1">YG-Jan2019</strain>
    </source>
</reference>
<sequence length="81" mass="8711">MRWAGGSQVQQNQSAGDFRRQSALRASLHSTSKAGGAETEKDQSDAIINPAGQSNVALQVCQQSNDPMDLFITEPHLRIGT</sequence>
<dbReference type="EMBL" id="CM055764">
    <property type="protein sequence ID" value="KAJ7984815.1"/>
    <property type="molecule type" value="Genomic_DNA"/>
</dbReference>
<keyword evidence="2" id="KW-1185">Reference proteome</keyword>
<organism evidence="1 2">
    <name type="scientific">Dallia pectoralis</name>
    <name type="common">Alaska blackfish</name>
    <dbReference type="NCBI Taxonomy" id="75939"/>
    <lineage>
        <taxon>Eukaryota</taxon>
        <taxon>Metazoa</taxon>
        <taxon>Chordata</taxon>
        <taxon>Craniata</taxon>
        <taxon>Vertebrata</taxon>
        <taxon>Euteleostomi</taxon>
        <taxon>Actinopterygii</taxon>
        <taxon>Neopterygii</taxon>
        <taxon>Teleostei</taxon>
        <taxon>Protacanthopterygii</taxon>
        <taxon>Esociformes</taxon>
        <taxon>Umbridae</taxon>
        <taxon>Dallia</taxon>
    </lineage>
</organism>